<reference evidence="1 2" key="1">
    <citation type="submission" date="2024-08" db="EMBL/GenBank/DDBJ databases">
        <title>Whole-genome sequencing of halo(alkali)philic microorganisms from hypersaline lakes.</title>
        <authorList>
            <person name="Sorokin D.Y."/>
            <person name="Merkel A.Y."/>
            <person name="Messina E."/>
            <person name="Yakimov M."/>
        </authorList>
    </citation>
    <scope>NUCLEOTIDE SEQUENCE [LARGE SCALE GENOMIC DNA]</scope>
    <source>
        <strain evidence="1 2">AB-hyl4</strain>
    </source>
</reference>
<accession>A0ABV4U5I0</accession>
<protein>
    <submittedName>
        <fullName evidence="1">Uncharacterized protein</fullName>
    </submittedName>
</protein>
<sequence length="216" mass="24432">MQHPQSKQVQKRSQANEDALWRRADGTMAPAHLRDPKIEALIRGKSATYARNMRYAGVEVKDTRQSLWLLLTKRESQFDPERSSFPTFAEMAVDNEIISMARYDTAAKRNRAREEMSLNQTVTSGNGDGEDGQFEASQTIADPNVPAPDVNDLQHDLDAVTSMLTPRQQRILKLVPRRMAKARLAKAVGATLDELEQELAAIKDCFTEHNLHLYLR</sequence>
<dbReference type="EMBL" id="JBGUBD010000004">
    <property type="protein sequence ID" value="MFA9478064.1"/>
    <property type="molecule type" value="Genomic_DNA"/>
</dbReference>
<gene>
    <name evidence="1" type="ORF">ACERK3_07110</name>
</gene>
<proteinExistence type="predicted"/>
<evidence type="ECO:0000313" key="2">
    <source>
        <dbReference type="Proteomes" id="UP001575105"/>
    </source>
</evidence>
<dbReference type="RefSeq" id="WP_425344992.1">
    <property type="nucleotide sequence ID" value="NZ_JBGUBD010000004.1"/>
</dbReference>
<keyword evidence="2" id="KW-1185">Reference proteome</keyword>
<organism evidence="1 2">
    <name type="scientific">Natronomicrosphaera hydrolytica</name>
    <dbReference type="NCBI Taxonomy" id="3242702"/>
    <lineage>
        <taxon>Bacteria</taxon>
        <taxon>Pseudomonadati</taxon>
        <taxon>Planctomycetota</taxon>
        <taxon>Phycisphaerae</taxon>
        <taxon>Phycisphaerales</taxon>
        <taxon>Phycisphaeraceae</taxon>
        <taxon>Natronomicrosphaera</taxon>
    </lineage>
</organism>
<evidence type="ECO:0000313" key="1">
    <source>
        <dbReference type="EMBL" id="MFA9478064.1"/>
    </source>
</evidence>
<comment type="caution">
    <text evidence="1">The sequence shown here is derived from an EMBL/GenBank/DDBJ whole genome shotgun (WGS) entry which is preliminary data.</text>
</comment>
<name>A0ABV4U5I0_9BACT</name>
<dbReference type="Proteomes" id="UP001575105">
    <property type="component" value="Unassembled WGS sequence"/>
</dbReference>